<evidence type="ECO:0000313" key="2">
    <source>
        <dbReference type="EMBL" id="KAJ3654043.1"/>
    </source>
</evidence>
<evidence type="ECO:0000313" key="3">
    <source>
        <dbReference type="Proteomes" id="UP001168821"/>
    </source>
</evidence>
<keyword evidence="3" id="KW-1185">Reference proteome</keyword>
<evidence type="ECO:0000313" key="1">
    <source>
        <dbReference type="EMBL" id="KAJ3639058.1"/>
    </source>
</evidence>
<gene>
    <name evidence="1" type="ORF">Zmor_008610</name>
    <name evidence="2" type="ORF">Zmor_013257</name>
</gene>
<name>A0AA38HKC7_9CUCU</name>
<accession>A0AA38HKC7</accession>
<reference evidence="1" key="1">
    <citation type="journal article" date="2023" name="G3 (Bethesda)">
        <title>Whole genome assemblies of Zophobas morio and Tenebrio molitor.</title>
        <authorList>
            <person name="Kaur S."/>
            <person name="Stinson S.A."/>
            <person name="diCenzo G.C."/>
        </authorList>
    </citation>
    <scope>NUCLEOTIDE SEQUENCE</scope>
    <source>
        <strain evidence="1">QUZm001</strain>
    </source>
</reference>
<dbReference type="EMBL" id="JALNTZ010000004">
    <property type="protein sequence ID" value="KAJ3654043.1"/>
    <property type="molecule type" value="Genomic_DNA"/>
</dbReference>
<dbReference type="EMBL" id="JALNTZ010000020">
    <property type="protein sequence ID" value="KAJ3639058.1"/>
    <property type="molecule type" value="Genomic_DNA"/>
</dbReference>
<proteinExistence type="predicted"/>
<organism evidence="1 3">
    <name type="scientific">Zophobas morio</name>
    <dbReference type="NCBI Taxonomy" id="2755281"/>
    <lineage>
        <taxon>Eukaryota</taxon>
        <taxon>Metazoa</taxon>
        <taxon>Ecdysozoa</taxon>
        <taxon>Arthropoda</taxon>
        <taxon>Hexapoda</taxon>
        <taxon>Insecta</taxon>
        <taxon>Pterygota</taxon>
        <taxon>Neoptera</taxon>
        <taxon>Endopterygota</taxon>
        <taxon>Coleoptera</taxon>
        <taxon>Polyphaga</taxon>
        <taxon>Cucujiformia</taxon>
        <taxon>Tenebrionidae</taxon>
        <taxon>Zophobas</taxon>
    </lineage>
</organism>
<dbReference type="AlphaFoldDB" id="A0AA38HKC7"/>
<sequence>MSDLRQFVDLQAFCASENVYKIYLRAAANDRTKLNLFLYIIEKAEFIVPDEVFKWIAENEVGFFTLDICVLLQKKQSLDSYIDAFLNICERDNIENLNYASLEFLMTTNYLDNSLVYKSFIYKLLSDHRWQNLGDIFYPVENIQKNYRRIEQCVDEFMCRAAYLANHKALTTFFEALTIINYDSFTFKPSENQEHKRIFTWLKKNIVKGEANPELPLGWTEGPDAARWPSIKLDDYKKTLDVIFGCHK</sequence>
<dbReference type="Proteomes" id="UP001168821">
    <property type="component" value="Unassembled WGS sequence"/>
</dbReference>
<comment type="caution">
    <text evidence="1">The sequence shown here is derived from an EMBL/GenBank/DDBJ whole genome shotgun (WGS) entry which is preliminary data.</text>
</comment>
<protein>
    <submittedName>
        <fullName evidence="1">Uncharacterized protein</fullName>
    </submittedName>
</protein>